<dbReference type="AlphaFoldDB" id="A0A0P1IUP2"/>
<keyword evidence="3" id="KW-1185">Reference proteome</keyword>
<protein>
    <recommendedName>
        <fullName evidence="4">Flp pilus assembly protein TadG</fullName>
    </recommendedName>
</protein>
<gene>
    <name evidence="2" type="ORF">TA5114_00788</name>
</gene>
<organism evidence="2 3">
    <name type="scientific">Cognatishimia activa</name>
    <dbReference type="NCBI Taxonomy" id="1715691"/>
    <lineage>
        <taxon>Bacteria</taxon>
        <taxon>Pseudomonadati</taxon>
        <taxon>Pseudomonadota</taxon>
        <taxon>Alphaproteobacteria</taxon>
        <taxon>Rhodobacterales</taxon>
        <taxon>Paracoccaceae</taxon>
        <taxon>Cognatishimia</taxon>
    </lineage>
</organism>
<proteinExistence type="predicted"/>
<evidence type="ECO:0000256" key="1">
    <source>
        <dbReference type="SAM" id="Phobius"/>
    </source>
</evidence>
<evidence type="ECO:0000313" key="2">
    <source>
        <dbReference type="EMBL" id="CUK24998.1"/>
    </source>
</evidence>
<evidence type="ECO:0008006" key="4">
    <source>
        <dbReference type="Google" id="ProtNLM"/>
    </source>
</evidence>
<name>A0A0P1IUP2_9RHOB</name>
<reference evidence="3" key="1">
    <citation type="submission" date="2015-09" db="EMBL/GenBank/DDBJ databases">
        <authorList>
            <person name="Rodrigo-Torres Lidia"/>
            <person name="Arahal R.David."/>
        </authorList>
    </citation>
    <scope>NUCLEOTIDE SEQUENCE [LARGE SCALE GENOMIC DNA]</scope>
    <source>
        <strain evidence="3">CECT 5114</strain>
    </source>
</reference>
<dbReference type="OrthoDB" id="7876207at2"/>
<feature type="transmembrane region" description="Helical" evidence="1">
    <location>
        <begin position="27"/>
        <end position="48"/>
    </location>
</feature>
<keyword evidence="1" id="KW-0812">Transmembrane</keyword>
<dbReference type="EMBL" id="CYUE01000006">
    <property type="protein sequence ID" value="CUK24998.1"/>
    <property type="molecule type" value="Genomic_DNA"/>
</dbReference>
<dbReference type="RefSeq" id="WP_058314010.1">
    <property type="nucleotide sequence ID" value="NZ_CYTO01000024.1"/>
</dbReference>
<sequence length="222" mass="24846">MKNPIKNMTLRLKAFSKSMSGTVSVEAMIMLPILLWLIAAMAVFLDVFRTKSAMDKAAFTISDALSRETNAITDDYITNTRVLFEELANLEDGSGSLRLTVIEWDILNNSYAVEWSQTRGDAFNPLDTANLSQITTFLPDISLDETLILVETHYRYEPLYDIGPIMSGRNDEGVAEANEEASALGTETQDAYAWDLDFGTSDMQTFVFTRPRYSSQLVYESG</sequence>
<evidence type="ECO:0000313" key="3">
    <source>
        <dbReference type="Proteomes" id="UP000051184"/>
    </source>
</evidence>
<accession>A0A0P1IUP2</accession>
<keyword evidence="1" id="KW-1133">Transmembrane helix</keyword>
<dbReference type="Proteomes" id="UP000051184">
    <property type="component" value="Unassembled WGS sequence"/>
</dbReference>
<dbReference type="STRING" id="1715691.TA5113_02437"/>
<keyword evidence="1" id="KW-0472">Membrane</keyword>